<protein>
    <submittedName>
        <fullName evidence="1">Uncharacterized protein</fullName>
    </submittedName>
</protein>
<name>A0A0A8YGK7_ARUDO</name>
<reference evidence="1" key="2">
    <citation type="journal article" date="2015" name="Data Brief">
        <title>Shoot transcriptome of the giant reed, Arundo donax.</title>
        <authorList>
            <person name="Barrero R.A."/>
            <person name="Guerrero F.D."/>
            <person name="Moolhuijzen P."/>
            <person name="Goolsby J.A."/>
            <person name="Tidwell J."/>
            <person name="Bellgard S.E."/>
            <person name="Bellgard M.I."/>
        </authorList>
    </citation>
    <scope>NUCLEOTIDE SEQUENCE</scope>
    <source>
        <tissue evidence="1">Shoot tissue taken approximately 20 cm above the soil surface</tissue>
    </source>
</reference>
<sequence length="17" mass="2041">MSGRRLVLIDDRKRGIR</sequence>
<dbReference type="EMBL" id="GBRH01272942">
    <property type="protein sequence ID" value="JAD24953.1"/>
    <property type="molecule type" value="Transcribed_RNA"/>
</dbReference>
<proteinExistence type="predicted"/>
<reference evidence="1" key="1">
    <citation type="submission" date="2014-09" db="EMBL/GenBank/DDBJ databases">
        <authorList>
            <person name="Magalhaes I.L.F."/>
            <person name="Oliveira U."/>
            <person name="Santos F.R."/>
            <person name="Vidigal T.H.D.A."/>
            <person name="Brescovit A.D."/>
            <person name="Santos A.J."/>
        </authorList>
    </citation>
    <scope>NUCLEOTIDE SEQUENCE</scope>
    <source>
        <tissue evidence="1">Shoot tissue taken approximately 20 cm above the soil surface</tissue>
    </source>
</reference>
<evidence type="ECO:0000313" key="1">
    <source>
        <dbReference type="EMBL" id="JAD24953.1"/>
    </source>
</evidence>
<organism evidence="1">
    <name type="scientific">Arundo donax</name>
    <name type="common">Giant reed</name>
    <name type="synonym">Donax arundinaceus</name>
    <dbReference type="NCBI Taxonomy" id="35708"/>
    <lineage>
        <taxon>Eukaryota</taxon>
        <taxon>Viridiplantae</taxon>
        <taxon>Streptophyta</taxon>
        <taxon>Embryophyta</taxon>
        <taxon>Tracheophyta</taxon>
        <taxon>Spermatophyta</taxon>
        <taxon>Magnoliopsida</taxon>
        <taxon>Liliopsida</taxon>
        <taxon>Poales</taxon>
        <taxon>Poaceae</taxon>
        <taxon>PACMAD clade</taxon>
        <taxon>Arundinoideae</taxon>
        <taxon>Arundineae</taxon>
        <taxon>Arundo</taxon>
    </lineage>
</organism>
<dbReference type="AlphaFoldDB" id="A0A0A8YGK7"/>
<accession>A0A0A8YGK7</accession>